<dbReference type="RefSeq" id="WP_091518023.1">
    <property type="nucleotide sequence ID" value="NZ_FORF01000002.1"/>
</dbReference>
<comment type="similarity">
    <text evidence="7">Belongs to the TRAP transporter large permease family.</text>
</comment>
<evidence type="ECO:0000313" key="9">
    <source>
        <dbReference type="EMBL" id="SFI43677.1"/>
    </source>
</evidence>
<dbReference type="STRING" id="1121003.SAMN03080618_00426"/>
<feature type="transmembrane region" description="Helical" evidence="7">
    <location>
        <begin position="91"/>
        <end position="110"/>
    </location>
</feature>
<keyword evidence="10" id="KW-1185">Reference proteome</keyword>
<feature type="transmembrane region" description="Helical" evidence="7">
    <location>
        <begin position="51"/>
        <end position="71"/>
    </location>
</feature>
<evidence type="ECO:0000256" key="7">
    <source>
        <dbReference type="RuleBase" id="RU369079"/>
    </source>
</evidence>
<comment type="subunit">
    <text evidence="7">The complex comprises the extracytoplasmic solute receptor protein and the two transmembrane proteins.</text>
</comment>
<dbReference type="PIRSF" id="PIRSF006066">
    <property type="entry name" value="HI0050"/>
    <property type="match status" value="1"/>
</dbReference>
<feature type="transmembrane region" description="Helical" evidence="7">
    <location>
        <begin position="211"/>
        <end position="233"/>
    </location>
</feature>
<dbReference type="Proteomes" id="UP000242763">
    <property type="component" value="Unassembled WGS sequence"/>
</dbReference>
<dbReference type="InterPro" id="IPR010656">
    <property type="entry name" value="DctM"/>
</dbReference>
<evidence type="ECO:0000256" key="1">
    <source>
        <dbReference type="ARBA" id="ARBA00004429"/>
    </source>
</evidence>
<dbReference type="Pfam" id="PF06808">
    <property type="entry name" value="DctM"/>
    <property type="match status" value="1"/>
</dbReference>
<feature type="transmembrane region" description="Helical" evidence="7">
    <location>
        <begin position="239"/>
        <end position="258"/>
    </location>
</feature>
<comment type="subcellular location">
    <subcellularLocation>
        <location evidence="1 7">Cell inner membrane</location>
        <topology evidence="1 7">Multi-pass membrane protein</topology>
    </subcellularLocation>
</comment>
<dbReference type="GO" id="GO:0005886">
    <property type="term" value="C:plasma membrane"/>
    <property type="evidence" value="ECO:0007669"/>
    <property type="project" value="UniProtKB-SubCell"/>
</dbReference>
<dbReference type="OrthoDB" id="9790209at2"/>
<feature type="transmembrane region" description="Helical" evidence="7">
    <location>
        <begin position="168"/>
        <end position="190"/>
    </location>
</feature>
<gene>
    <name evidence="9" type="ORF">SAMN03080618_00426</name>
</gene>
<proteinExistence type="inferred from homology"/>
<dbReference type="PANTHER" id="PTHR33362:SF4">
    <property type="entry name" value="2,3-DIKETO-L-GULONATE TRAP TRANSPORTER LARGE PERMEASE PROTEIN YIAN"/>
    <property type="match status" value="1"/>
</dbReference>
<feature type="domain" description="TRAP C4-dicarboxylate transport system permease DctM subunit" evidence="8">
    <location>
        <begin position="6"/>
        <end position="415"/>
    </location>
</feature>
<keyword evidence="2" id="KW-1003">Cell membrane</keyword>
<evidence type="ECO:0000256" key="5">
    <source>
        <dbReference type="ARBA" id="ARBA00022989"/>
    </source>
</evidence>
<feature type="transmembrane region" description="Helical" evidence="7">
    <location>
        <begin position="6"/>
        <end position="30"/>
    </location>
</feature>
<dbReference type="PANTHER" id="PTHR33362">
    <property type="entry name" value="SIALIC ACID TRAP TRANSPORTER PERMEASE PROTEIN SIAT-RELATED"/>
    <property type="match status" value="1"/>
</dbReference>
<protein>
    <recommendedName>
        <fullName evidence="7">TRAP transporter large permease protein</fullName>
    </recommendedName>
</protein>
<sequence>MTIVAIVFVLLLVLGLPVGFVMLGASMAYFTLNPLMASLVAQRMSSALESFPLLAIPLFVIAGAAMARGGIADRLYAFCETLVGHWRGGLAQIAVLNSVFMGAMSGSANADAAIDARTIVPVMRKRGYSNAYGSAVSAASSLIAPIMPPSIALIIYGLLTNTSIGKLFVGGVIPAILIAISLMLTVRWTAIRMNLAPESKKRAGPREILSTGRAALWALAMPAMLLLGLRSGWFTPTELGAVAAVYAFVVGVFVYRGLSLSETMTLFSESAMTTAGVMFIIASASVFSMILSLEQVPQQLITFLLTLSENKYVVLLIINIALLILGTVFEGLAIIVILGPLLVQVAQSLGVDPVHLGVVLVFNTAIGSMTPPVGTVMFTVCSITRCSVEDFAKASVPFLFSSIVVLLLLTYVPALVTFLPNLVF</sequence>
<name>A0A1I3I736_9HYPH</name>
<keyword evidence="7" id="KW-0813">Transport</keyword>
<accession>A0A1I3I736</accession>
<evidence type="ECO:0000259" key="8">
    <source>
        <dbReference type="Pfam" id="PF06808"/>
    </source>
</evidence>
<feature type="transmembrane region" description="Helical" evidence="7">
    <location>
        <begin position="313"/>
        <end position="342"/>
    </location>
</feature>
<keyword evidence="6 7" id="KW-0472">Membrane</keyword>
<dbReference type="GO" id="GO:0022857">
    <property type="term" value="F:transmembrane transporter activity"/>
    <property type="evidence" value="ECO:0007669"/>
    <property type="project" value="UniProtKB-UniRule"/>
</dbReference>
<dbReference type="EMBL" id="FORF01000002">
    <property type="protein sequence ID" value="SFI43677.1"/>
    <property type="molecule type" value="Genomic_DNA"/>
</dbReference>
<keyword evidence="3 7" id="KW-0997">Cell inner membrane</keyword>
<dbReference type="NCBIfam" id="TIGR00786">
    <property type="entry name" value="dctM"/>
    <property type="match status" value="1"/>
</dbReference>
<evidence type="ECO:0000256" key="2">
    <source>
        <dbReference type="ARBA" id="ARBA00022475"/>
    </source>
</evidence>
<dbReference type="InterPro" id="IPR004681">
    <property type="entry name" value="TRAP_DctM"/>
</dbReference>
<feature type="transmembrane region" description="Helical" evidence="7">
    <location>
        <begin position="398"/>
        <end position="419"/>
    </location>
</feature>
<keyword evidence="4 7" id="KW-0812">Transmembrane</keyword>
<organism evidence="9 10">
    <name type="scientific">Aquamicrobium aerolatum DSM 21857</name>
    <dbReference type="NCBI Taxonomy" id="1121003"/>
    <lineage>
        <taxon>Bacteria</taxon>
        <taxon>Pseudomonadati</taxon>
        <taxon>Pseudomonadota</taxon>
        <taxon>Alphaproteobacteria</taxon>
        <taxon>Hyphomicrobiales</taxon>
        <taxon>Phyllobacteriaceae</taxon>
        <taxon>Aerobium</taxon>
    </lineage>
</organism>
<feature type="transmembrane region" description="Helical" evidence="7">
    <location>
        <begin position="354"/>
        <end position="378"/>
    </location>
</feature>
<evidence type="ECO:0000313" key="10">
    <source>
        <dbReference type="Proteomes" id="UP000242763"/>
    </source>
</evidence>
<feature type="transmembrane region" description="Helical" evidence="7">
    <location>
        <begin position="270"/>
        <end position="293"/>
    </location>
</feature>
<feature type="transmembrane region" description="Helical" evidence="7">
    <location>
        <begin position="131"/>
        <end position="156"/>
    </location>
</feature>
<evidence type="ECO:0000256" key="6">
    <source>
        <dbReference type="ARBA" id="ARBA00023136"/>
    </source>
</evidence>
<keyword evidence="5 7" id="KW-1133">Transmembrane helix</keyword>
<reference evidence="10" key="1">
    <citation type="submission" date="2016-10" db="EMBL/GenBank/DDBJ databases">
        <authorList>
            <person name="Varghese N."/>
            <person name="Submissions S."/>
        </authorList>
    </citation>
    <scope>NUCLEOTIDE SEQUENCE [LARGE SCALE GENOMIC DNA]</scope>
    <source>
        <strain evidence="10">DSM 21857</strain>
    </source>
</reference>
<comment type="function">
    <text evidence="7">Part of the tripartite ATP-independent periplasmic (TRAP) transport system.</text>
</comment>
<dbReference type="AlphaFoldDB" id="A0A1I3I736"/>
<evidence type="ECO:0000256" key="3">
    <source>
        <dbReference type="ARBA" id="ARBA00022519"/>
    </source>
</evidence>
<evidence type="ECO:0000256" key="4">
    <source>
        <dbReference type="ARBA" id="ARBA00022692"/>
    </source>
</evidence>